<name>A0A4Q5KV81_9GAMM</name>
<organism evidence="2 5">
    <name type="scientific">Aliivibrio finisterrensis</name>
    <dbReference type="NCBI Taxonomy" id="511998"/>
    <lineage>
        <taxon>Bacteria</taxon>
        <taxon>Pseudomonadati</taxon>
        <taxon>Pseudomonadota</taxon>
        <taxon>Gammaproteobacteria</taxon>
        <taxon>Vibrionales</taxon>
        <taxon>Vibrionaceae</taxon>
        <taxon>Aliivibrio</taxon>
    </lineage>
</organism>
<evidence type="ECO:0000313" key="5">
    <source>
        <dbReference type="Proteomes" id="UP000294063"/>
    </source>
</evidence>
<accession>A0A4Q5KV81</accession>
<evidence type="ECO:0008006" key="7">
    <source>
        <dbReference type="Google" id="ProtNLM"/>
    </source>
</evidence>
<evidence type="ECO:0000313" key="2">
    <source>
        <dbReference type="EMBL" id="RYU51091.1"/>
    </source>
</evidence>
<evidence type="ECO:0000313" key="3">
    <source>
        <dbReference type="EMBL" id="RYU64184.1"/>
    </source>
</evidence>
<dbReference type="EMBL" id="SEZK01000016">
    <property type="protein sequence ID" value="RYU51091.1"/>
    <property type="molecule type" value="Genomic_DNA"/>
</dbReference>
<reference evidence="4 5" key="1">
    <citation type="submission" date="2019-02" db="EMBL/GenBank/DDBJ databases">
        <title>Genome sequences of Aliivibrio finisterrensis strains from farmed Atlantic salmon.</title>
        <authorList>
            <person name="Bowman J.P."/>
        </authorList>
    </citation>
    <scope>NUCLEOTIDE SEQUENCE [LARGE SCALE GENOMIC DNA]</scope>
    <source>
        <strain evidence="3 6">A21</strain>
        <strain evidence="1 4">A32</strain>
        <strain evidence="2 5">A46</strain>
    </source>
</reference>
<dbReference type="GeneID" id="56274741"/>
<dbReference type="SUPFAM" id="SSF53335">
    <property type="entry name" value="S-adenosyl-L-methionine-dependent methyltransferases"/>
    <property type="match status" value="1"/>
</dbReference>
<dbReference type="EMBL" id="SEZJ01000005">
    <property type="protein sequence ID" value="RYU46832.1"/>
    <property type="molecule type" value="Genomic_DNA"/>
</dbReference>
<sequence length="247" mass="28350">MRKVLKVIDEEAHQHDIKQQRMFEIFVEMQYVFVNAWVVESKYSEYSESVSKITTAYLNELKKHPYRDVLGEVMGKIYALKNSSKSKYCQHLTPTSIADSVAQMLCVEKGEYYVGDIASGTGATTLALQKELSNQSNDKHIKILMNDLDSYVSKVAVIQQEYTQMFHNKFSTFYLNYNHDVIKEWNDFATQGITNKTKIIGCTERSLITNDVVKRALSSPEHIEGKLLMNSFQSVRAFNHYLSTGEV</sequence>
<proteinExistence type="predicted"/>
<dbReference type="InterPro" id="IPR029063">
    <property type="entry name" value="SAM-dependent_MTases_sf"/>
</dbReference>
<dbReference type="AlphaFoldDB" id="A0A4Q5KV81"/>
<dbReference type="RefSeq" id="WP_130043337.1">
    <property type="nucleotide sequence ID" value="NZ_SEZJ01000005.1"/>
</dbReference>
<dbReference type="Gene3D" id="3.40.50.150">
    <property type="entry name" value="Vaccinia Virus protein VP39"/>
    <property type="match status" value="1"/>
</dbReference>
<dbReference type="Proteomes" id="UP000294063">
    <property type="component" value="Unassembled WGS sequence"/>
</dbReference>
<evidence type="ECO:0000313" key="6">
    <source>
        <dbReference type="Proteomes" id="UP000294166"/>
    </source>
</evidence>
<dbReference type="Proteomes" id="UP000294166">
    <property type="component" value="Unassembled WGS sequence"/>
</dbReference>
<evidence type="ECO:0000313" key="1">
    <source>
        <dbReference type="EMBL" id="RYU46832.1"/>
    </source>
</evidence>
<evidence type="ECO:0000313" key="4">
    <source>
        <dbReference type="Proteomes" id="UP000293465"/>
    </source>
</evidence>
<comment type="caution">
    <text evidence="2">The sequence shown here is derived from an EMBL/GenBank/DDBJ whole genome shotgun (WGS) entry which is preliminary data.</text>
</comment>
<protein>
    <recommendedName>
        <fullName evidence="7">DNA methylase adenine-specific domain-containing protein</fullName>
    </recommendedName>
</protein>
<keyword evidence="6" id="KW-1185">Reference proteome</keyword>
<dbReference type="EMBL" id="SEZN01000017">
    <property type="protein sequence ID" value="RYU64184.1"/>
    <property type="molecule type" value="Genomic_DNA"/>
</dbReference>
<gene>
    <name evidence="1" type="ORF">ERW49_06775</name>
    <name evidence="3" type="ORF">ERW53_10750</name>
    <name evidence="2" type="ORF">ERW57_10575</name>
</gene>
<dbReference type="Proteomes" id="UP000293465">
    <property type="component" value="Unassembled WGS sequence"/>
</dbReference>